<evidence type="ECO:0000313" key="1">
    <source>
        <dbReference type="EMBL" id="POY38806.1"/>
    </source>
</evidence>
<name>A0A2S5A8E8_9FLAO</name>
<dbReference type="Proteomes" id="UP000237310">
    <property type="component" value="Unassembled WGS sequence"/>
</dbReference>
<protein>
    <submittedName>
        <fullName evidence="1">Uncharacterized protein</fullName>
    </submittedName>
</protein>
<comment type="caution">
    <text evidence="1">The sequence shown here is derived from an EMBL/GenBank/DDBJ whole genome shotgun (WGS) entry which is preliminary data.</text>
</comment>
<dbReference type="RefSeq" id="WP_103806380.1">
    <property type="nucleotide sequence ID" value="NZ_PQVG01000006.1"/>
</dbReference>
<accession>A0A2S5A8E8</accession>
<evidence type="ECO:0000313" key="2">
    <source>
        <dbReference type="Proteomes" id="UP000237310"/>
    </source>
</evidence>
<dbReference type="OrthoDB" id="886885at2"/>
<dbReference type="EMBL" id="PQVG01000006">
    <property type="protein sequence ID" value="POY38806.1"/>
    <property type="molecule type" value="Genomic_DNA"/>
</dbReference>
<keyword evidence="2" id="KW-1185">Reference proteome</keyword>
<gene>
    <name evidence="1" type="ORF">C3L50_11790</name>
</gene>
<reference evidence="1 2" key="1">
    <citation type="submission" date="2018-01" db="EMBL/GenBank/DDBJ databases">
        <authorList>
            <person name="Gaut B.S."/>
            <person name="Morton B.R."/>
            <person name="Clegg M.T."/>
            <person name="Duvall M.R."/>
        </authorList>
    </citation>
    <scope>NUCLEOTIDE SEQUENCE [LARGE SCALE GENOMIC DNA]</scope>
    <source>
        <strain evidence="1 2">HR-AY</strain>
    </source>
</reference>
<organism evidence="1 2">
    <name type="scientific">Flavobacterium alvei</name>
    <dbReference type="NCBI Taxonomy" id="2080416"/>
    <lineage>
        <taxon>Bacteria</taxon>
        <taxon>Pseudomonadati</taxon>
        <taxon>Bacteroidota</taxon>
        <taxon>Flavobacteriia</taxon>
        <taxon>Flavobacteriales</taxon>
        <taxon>Flavobacteriaceae</taxon>
        <taxon>Flavobacterium</taxon>
    </lineage>
</organism>
<proteinExistence type="predicted"/>
<dbReference type="AlphaFoldDB" id="A0A2S5A8E8"/>
<sequence length="168" mass="20083">MIENFNPNNSFEIKNSKDFFEKLRDEYNDFDRAHLNPRHAINCAITSWHLTDWTYQEFFKTDSKFQDSKEGKKKISGLSKYQEHLKTQCLALEYMRMITNGSKHCKINKEDQTVVSSGDFSPYDYDRNDYNVPRFIIVNDVNSEELDFESLLLKTIDFWKIFLDDLYN</sequence>